<evidence type="ECO:0000256" key="1">
    <source>
        <dbReference type="SAM" id="MobiDB-lite"/>
    </source>
</evidence>
<feature type="compositionally biased region" description="Basic and acidic residues" evidence="1">
    <location>
        <begin position="18"/>
        <end position="33"/>
    </location>
</feature>
<dbReference type="Proteomes" id="UP000660729">
    <property type="component" value="Unassembled WGS sequence"/>
</dbReference>
<accession>A0A8H6VG16</accession>
<proteinExistence type="predicted"/>
<protein>
    <submittedName>
        <fullName evidence="2">Uncharacterized protein</fullName>
    </submittedName>
</protein>
<sequence>MSIEDYVAAGSPVGDIETNEHGAKSEKQKRKDAVSSLYYLRRRQSNFKEAVATAPSKGLVEKAEATDRDLLQQLFARTTISTTRGPPKTVTSLNDTDTRDRMSGKSAAEASGVSENTRPIANAPRCQALLPDRPTFDEANSPRKLAPSSATEEREKSHRTRHDSVTEAPEGKQR</sequence>
<feature type="compositionally biased region" description="Basic and acidic residues" evidence="1">
    <location>
        <begin position="151"/>
        <end position="174"/>
    </location>
</feature>
<keyword evidence="3" id="KW-1185">Reference proteome</keyword>
<name>A0A8H6VG16_9PEZI</name>
<evidence type="ECO:0000313" key="2">
    <source>
        <dbReference type="EMBL" id="KAF7190090.1"/>
    </source>
</evidence>
<feature type="region of interest" description="Disordered" evidence="1">
    <location>
        <begin position="77"/>
        <end position="174"/>
    </location>
</feature>
<evidence type="ECO:0000313" key="3">
    <source>
        <dbReference type="Proteomes" id="UP000660729"/>
    </source>
</evidence>
<dbReference type="EMBL" id="JABCIY010000175">
    <property type="protein sequence ID" value="KAF7190090.1"/>
    <property type="molecule type" value="Genomic_DNA"/>
</dbReference>
<feature type="region of interest" description="Disordered" evidence="1">
    <location>
        <begin position="1"/>
        <end position="33"/>
    </location>
</feature>
<dbReference type="OrthoDB" id="3650355at2759"/>
<organism evidence="2 3">
    <name type="scientific">Pseudocercospora fuligena</name>
    <dbReference type="NCBI Taxonomy" id="685502"/>
    <lineage>
        <taxon>Eukaryota</taxon>
        <taxon>Fungi</taxon>
        <taxon>Dikarya</taxon>
        <taxon>Ascomycota</taxon>
        <taxon>Pezizomycotina</taxon>
        <taxon>Dothideomycetes</taxon>
        <taxon>Dothideomycetidae</taxon>
        <taxon>Mycosphaerellales</taxon>
        <taxon>Mycosphaerellaceae</taxon>
        <taxon>Pseudocercospora</taxon>
    </lineage>
</organism>
<reference evidence="2" key="1">
    <citation type="submission" date="2020-04" db="EMBL/GenBank/DDBJ databases">
        <title>Draft genome resource of the tomato pathogen Pseudocercospora fuligena.</title>
        <authorList>
            <person name="Zaccaron A."/>
        </authorList>
    </citation>
    <scope>NUCLEOTIDE SEQUENCE</scope>
    <source>
        <strain evidence="2">PF001</strain>
    </source>
</reference>
<comment type="caution">
    <text evidence="2">The sequence shown here is derived from an EMBL/GenBank/DDBJ whole genome shotgun (WGS) entry which is preliminary data.</text>
</comment>
<gene>
    <name evidence="2" type="ORF">HII31_08421</name>
</gene>
<dbReference type="AlphaFoldDB" id="A0A8H6VG16"/>
<feature type="compositionally biased region" description="Polar residues" evidence="1">
    <location>
        <begin position="77"/>
        <end position="95"/>
    </location>
</feature>